<proteinExistence type="predicted"/>
<evidence type="ECO:0000259" key="2">
    <source>
        <dbReference type="Pfam" id="PF07583"/>
    </source>
</evidence>
<dbReference type="OrthoDB" id="289126at2"/>
<keyword evidence="1" id="KW-0732">Signal</keyword>
<dbReference type="RefSeq" id="WP_145277452.1">
    <property type="nucleotide sequence ID" value="NZ_CP036272.1"/>
</dbReference>
<dbReference type="InterPro" id="IPR011444">
    <property type="entry name" value="DUF1549"/>
</dbReference>
<feature type="domain" description="DUF1549" evidence="2">
    <location>
        <begin position="46"/>
        <end position="215"/>
    </location>
</feature>
<gene>
    <name evidence="4" type="ORF">SV7mr_51480</name>
</gene>
<evidence type="ECO:0000256" key="1">
    <source>
        <dbReference type="SAM" id="SignalP"/>
    </source>
</evidence>
<protein>
    <recommendedName>
        <fullName evidence="6">Cytochrome c domain-containing protein</fullName>
    </recommendedName>
</protein>
<keyword evidence="5" id="KW-1185">Reference proteome</keyword>
<dbReference type="PANTHER" id="PTHR35889:SF3">
    <property type="entry name" value="F-BOX DOMAIN-CONTAINING PROTEIN"/>
    <property type="match status" value="1"/>
</dbReference>
<accession>A0A517T2J4</accession>
<feature type="domain" description="DUF1553" evidence="3">
    <location>
        <begin position="286"/>
        <end position="525"/>
    </location>
</feature>
<evidence type="ECO:0000313" key="5">
    <source>
        <dbReference type="Proteomes" id="UP000315003"/>
    </source>
</evidence>
<feature type="chain" id="PRO_5021880209" description="Cytochrome c domain-containing protein" evidence="1">
    <location>
        <begin position="22"/>
        <end position="554"/>
    </location>
</feature>
<dbReference type="PANTHER" id="PTHR35889">
    <property type="entry name" value="CYCLOINULO-OLIGOSACCHARIDE FRUCTANOTRANSFERASE-RELATED"/>
    <property type="match status" value="1"/>
</dbReference>
<feature type="signal peptide" evidence="1">
    <location>
        <begin position="1"/>
        <end position="21"/>
    </location>
</feature>
<dbReference type="AlphaFoldDB" id="A0A517T2J4"/>
<evidence type="ECO:0008006" key="6">
    <source>
        <dbReference type="Google" id="ProtNLM"/>
    </source>
</evidence>
<organism evidence="4 5">
    <name type="scientific">Stieleria bergensis</name>
    <dbReference type="NCBI Taxonomy" id="2528025"/>
    <lineage>
        <taxon>Bacteria</taxon>
        <taxon>Pseudomonadati</taxon>
        <taxon>Planctomycetota</taxon>
        <taxon>Planctomycetia</taxon>
        <taxon>Pirellulales</taxon>
        <taxon>Pirellulaceae</taxon>
        <taxon>Stieleria</taxon>
    </lineage>
</organism>
<name>A0A517T2J4_9BACT</name>
<reference evidence="4 5" key="1">
    <citation type="submission" date="2019-02" db="EMBL/GenBank/DDBJ databases">
        <title>Deep-cultivation of Planctomycetes and their phenomic and genomic characterization uncovers novel biology.</title>
        <authorList>
            <person name="Wiegand S."/>
            <person name="Jogler M."/>
            <person name="Boedeker C."/>
            <person name="Pinto D."/>
            <person name="Vollmers J."/>
            <person name="Rivas-Marin E."/>
            <person name="Kohn T."/>
            <person name="Peeters S.H."/>
            <person name="Heuer A."/>
            <person name="Rast P."/>
            <person name="Oberbeckmann S."/>
            <person name="Bunk B."/>
            <person name="Jeske O."/>
            <person name="Meyerdierks A."/>
            <person name="Storesund J.E."/>
            <person name="Kallscheuer N."/>
            <person name="Luecker S."/>
            <person name="Lage O.M."/>
            <person name="Pohl T."/>
            <person name="Merkel B.J."/>
            <person name="Hornburger P."/>
            <person name="Mueller R.-W."/>
            <person name="Bruemmer F."/>
            <person name="Labrenz M."/>
            <person name="Spormann A.M."/>
            <person name="Op den Camp H."/>
            <person name="Overmann J."/>
            <person name="Amann R."/>
            <person name="Jetten M.S.M."/>
            <person name="Mascher T."/>
            <person name="Medema M.H."/>
            <person name="Devos D.P."/>
            <person name="Kaster A.-K."/>
            <person name="Ovreas L."/>
            <person name="Rohde M."/>
            <person name="Galperin M.Y."/>
            <person name="Jogler C."/>
        </authorList>
    </citation>
    <scope>NUCLEOTIDE SEQUENCE [LARGE SCALE GENOMIC DNA]</scope>
    <source>
        <strain evidence="4 5">SV_7m_r</strain>
    </source>
</reference>
<sequence precursor="true">MSRSCVLIFVGLVVGSMTLHASPLPATEPLHQQVDALIESHPDFRAPAAARTDDASFLRRIHLDLAGSIPSATEVREFLADQSPDKRAKRIDKLLESPQYARRMQHVFDVMLMERRPSIHIKVQPWQDYLRESFLQNKSWLDLSQEILAADGVDEQTRPAARFLLDRELKIDSVTRDVGRLFLGRDLECAQCHDHPAIDDYLQRHYYGIAAFINRSYIFKDPKTKQSLIGEKAEGEIEFTSVFTDEKDETSPRILDAPPISDPPNGDELYKIKPEKNVRSVPIYSRRLQLAKSITDPSNRSFRLNIANRIWAMMMGRGLVEPLDMWHEDNPPSHNELLDRLADSLLQHDYDLKYLIRELALSKTYQRSSQSHPPVSLDPGQTTDYSVAILKPLSPEQLAWSMMQATGLVDQQVATLVAKQRKADDPQLADDPVWQENALNTALRSNTEIFAKVFGHEGVRNDGFDASADQALFLRNGDLLQRWVTLKNGLSDRLTALDNDQVAEEFYLSIFSRLPTAEEAQPIADLLDQSKQRKIDLQHLVWAGLTSSAFRFNH</sequence>
<dbReference type="Pfam" id="PF07587">
    <property type="entry name" value="PSD1"/>
    <property type="match status" value="1"/>
</dbReference>
<evidence type="ECO:0000313" key="4">
    <source>
        <dbReference type="EMBL" id="QDT62598.1"/>
    </source>
</evidence>
<dbReference type="EMBL" id="CP036272">
    <property type="protein sequence ID" value="QDT62598.1"/>
    <property type="molecule type" value="Genomic_DNA"/>
</dbReference>
<dbReference type="Proteomes" id="UP000315003">
    <property type="component" value="Chromosome"/>
</dbReference>
<dbReference type="Pfam" id="PF07583">
    <property type="entry name" value="PSCyt2"/>
    <property type="match status" value="1"/>
</dbReference>
<evidence type="ECO:0000259" key="3">
    <source>
        <dbReference type="Pfam" id="PF07587"/>
    </source>
</evidence>
<dbReference type="InterPro" id="IPR022655">
    <property type="entry name" value="DUF1553"/>
</dbReference>